<organism evidence="1 2">
    <name type="scientific">Strongylus vulgaris</name>
    <name type="common">Blood worm</name>
    <dbReference type="NCBI Taxonomy" id="40348"/>
    <lineage>
        <taxon>Eukaryota</taxon>
        <taxon>Metazoa</taxon>
        <taxon>Ecdysozoa</taxon>
        <taxon>Nematoda</taxon>
        <taxon>Chromadorea</taxon>
        <taxon>Rhabditida</taxon>
        <taxon>Rhabditina</taxon>
        <taxon>Rhabditomorpha</taxon>
        <taxon>Strongyloidea</taxon>
        <taxon>Strongylidae</taxon>
        <taxon>Strongylus</taxon>
    </lineage>
</organism>
<gene>
    <name evidence="1" type="ORF">SVUK_LOCUS20601</name>
</gene>
<dbReference type="OrthoDB" id="946068at2759"/>
<dbReference type="AlphaFoldDB" id="A0A3P7JWY1"/>
<keyword evidence="2" id="KW-1185">Reference proteome</keyword>
<sequence length="110" mass="12636">MGRDETLCMIVDDGGKNGDEAHQNAEWFNAIMSALIPSRALQLERPLQPLDFFECVWDVDVVSVPKLKRPPRLRTHSRTSVFVFHKFLNRSVCVSMLTPSYFVNAVWNQL</sequence>
<evidence type="ECO:0000313" key="2">
    <source>
        <dbReference type="Proteomes" id="UP000270094"/>
    </source>
</evidence>
<protein>
    <submittedName>
        <fullName evidence="1">Uncharacterized protein</fullName>
    </submittedName>
</protein>
<dbReference type="Proteomes" id="UP000270094">
    <property type="component" value="Unassembled WGS sequence"/>
</dbReference>
<proteinExistence type="predicted"/>
<dbReference type="EMBL" id="UYYB01142772">
    <property type="protein sequence ID" value="VDM85603.1"/>
    <property type="molecule type" value="Genomic_DNA"/>
</dbReference>
<reference evidence="1 2" key="1">
    <citation type="submission" date="2018-11" db="EMBL/GenBank/DDBJ databases">
        <authorList>
            <consortium name="Pathogen Informatics"/>
        </authorList>
    </citation>
    <scope>NUCLEOTIDE SEQUENCE [LARGE SCALE GENOMIC DNA]</scope>
</reference>
<accession>A0A3P7JWY1</accession>
<evidence type="ECO:0000313" key="1">
    <source>
        <dbReference type="EMBL" id="VDM85603.1"/>
    </source>
</evidence>
<name>A0A3P7JWY1_STRVU</name>